<keyword evidence="2" id="KW-1133">Transmembrane helix</keyword>
<keyword evidence="4" id="KW-1185">Reference proteome</keyword>
<keyword evidence="2" id="KW-0472">Membrane</keyword>
<dbReference type="AlphaFoldDB" id="A0A7R9BYF1"/>
<name>A0A7R9BYF1_9CRUS</name>
<feature type="compositionally biased region" description="Polar residues" evidence="1">
    <location>
        <begin position="47"/>
        <end position="56"/>
    </location>
</feature>
<proteinExistence type="predicted"/>
<accession>A0A7R9BYF1</accession>
<sequence>MKNGGITLEDLEATLGINATLISRILKEKLGYSKKKSTGRSHHLLSREQNSATPPSAQLPHWPLYTLAAVDETAAITVGRILQNIQKNRAPAEKKTAKVESAEIMSEFLLLLVLCGVLIVAIWCISCIIGHLKAVQDRRTLLARNPRDIEASIPMGPHIRNLSQRIHSCHDERQRWETLSAFAAAAGCSERELLTYILESAAARNSTQTGAGGGGGPNLADPHPAAATPSSHPTRRWGDATEICQSLLSNLRLIMPAAVQDICM</sequence>
<feature type="transmembrane region" description="Helical" evidence="2">
    <location>
        <begin position="108"/>
        <end position="132"/>
    </location>
</feature>
<evidence type="ECO:0000313" key="4">
    <source>
        <dbReference type="Proteomes" id="UP000678499"/>
    </source>
</evidence>
<dbReference type="Proteomes" id="UP000678499">
    <property type="component" value="Unassembled WGS sequence"/>
</dbReference>
<gene>
    <name evidence="3" type="ORF">NMOB1V02_LOCUS11139</name>
</gene>
<evidence type="ECO:0000256" key="2">
    <source>
        <dbReference type="SAM" id="Phobius"/>
    </source>
</evidence>
<protein>
    <submittedName>
        <fullName evidence="3">Uncharacterized protein</fullName>
    </submittedName>
</protein>
<organism evidence="3">
    <name type="scientific">Notodromas monacha</name>
    <dbReference type="NCBI Taxonomy" id="399045"/>
    <lineage>
        <taxon>Eukaryota</taxon>
        <taxon>Metazoa</taxon>
        <taxon>Ecdysozoa</taxon>
        <taxon>Arthropoda</taxon>
        <taxon>Crustacea</taxon>
        <taxon>Oligostraca</taxon>
        <taxon>Ostracoda</taxon>
        <taxon>Podocopa</taxon>
        <taxon>Podocopida</taxon>
        <taxon>Cypridocopina</taxon>
        <taxon>Cypridoidea</taxon>
        <taxon>Cyprididae</taxon>
        <taxon>Notodromas</taxon>
    </lineage>
</organism>
<evidence type="ECO:0000313" key="3">
    <source>
        <dbReference type="EMBL" id="CAD7283524.1"/>
    </source>
</evidence>
<dbReference type="EMBL" id="CAJPEX010005567">
    <property type="protein sequence ID" value="CAG0923676.1"/>
    <property type="molecule type" value="Genomic_DNA"/>
</dbReference>
<evidence type="ECO:0000256" key="1">
    <source>
        <dbReference type="SAM" id="MobiDB-lite"/>
    </source>
</evidence>
<feature type="region of interest" description="Disordered" evidence="1">
    <location>
        <begin position="207"/>
        <end position="236"/>
    </location>
</feature>
<feature type="compositionally biased region" description="Low complexity" evidence="1">
    <location>
        <begin position="220"/>
        <end position="232"/>
    </location>
</feature>
<feature type="region of interest" description="Disordered" evidence="1">
    <location>
        <begin position="38"/>
        <end position="57"/>
    </location>
</feature>
<keyword evidence="2" id="KW-0812">Transmembrane</keyword>
<reference evidence="3" key="1">
    <citation type="submission" date="2020-11" db="EMBL/GenBank/DDBJ databases">
        <authorList>
            <person name="Tran Van P."/>
        </authorList>
    </citation>
    <scope>NUCLEOTIDE SEQUENCE</scope>
</reference>
<dbReference type="EMBL" id="OA887604">
    <property type="protein sequence ID" value="CAD7283524.1"/>
    <property type="molecule type" value="Genomic_DNA"/>
</dbReference>